<dbReference type="eggNOG" id="COG0546">
    <property type="taxonomic scope" value="Bacteria"/>
</dbReference>
<dbReference type="PANTHER" id="PTHR43434">
    <property type="entry name" value="PHOSPHOGLYCOLATE PHOSPHATASE"/>
    <property type="match status" value="1"/>
</dbReference>
<sequence>MSSSYREPVGTCVGFDLDMTLIDPRPGMAEAMNALAVESGLPFDGEHFAAHLGPPLDHVLRGFGAPEARIPALVARFRQIYPEIVIPRTVALPGAAAALDLVRETGGRSLVVTGKYARNAALHMRALDWTVDSLVGELWSVGKAAALTAHGADVFVGDHVGDIAGALAAGAVAVGVTTGPCDRAELLAAGAHVVLDSLTEFPAWLGEYGERRGTAQPRRCSRTSEMKPRARPSGVITPAPADNHTGSSE</sequence>
<protein>
    <submittedName>
        <fullName evidence="2">Putative phosphatase</fullName>
    </submittedName>
</protein>
<dbReference type="InterPro" id="IPR036412">
    <property type="entry name" value="HAD-like_sf"/>
</dbReference>
<dbReference type="SFLD" id="SFLDS00003">
    <property type="entry name" value="Haloacid_Dehalogenase"/>
    <property type="match status" value="1"/>
</dbReference>
<dbReference type="InterPro" id="IPR023214">
    <property type="entry name" value="HAD_sf"/>
</dbReference>
<dbReference type="Gene3D" id="3.40.50.1000">
    <property type="entry name" value="HAD superfamily/HAD-like"/>
    <property type="match status" value="1"/>
</dbReference>
<keyword evidence="3" id="KW-1185">Reference proteome</keyword>
<organism evidence="2 3">
    <name type="scientific">Saccharomonospora xinjiangensis XJ-54</name>
    <dbReference type="NCBI Taxonomy" id="882086"/>
    <lineage>
        <taxon>Bacteria</taxon>
        <taxon>Bacillati</taxon>
        <taxon>Actinomycetota</taxon>
        <taxon>Actinomycetes</taxon>
        <taxon>Pseudonocardiales</taxon>
        <taxon>Pseudonocardiaceae</taxon>
        <taxon>Saccharomonospora</taxon>
    </lineage>
</organism>
<dbReference type="SFLD" id="SFLDG01129">
    <property type="entry name" value="C1.5:_HAD__Beta-PGM__Phosphata"/>
    <property type="match status" value="1"/>
</dbReference>
<dbReference type="SUPFAM" id="SSF56784">
    <property type="entry name" value="HAD-like"/>
    <property type="match status" value="1"/>
</dbReference>
<dbReference type="InterPro" id="IPR050155">
    <property type="entry name" value="HAD-like_hydrolase_sf"/>
</dbReference>
<dbReference type="Pfam" id="PF12710">
    <property type="entry name" value="HAD"/>
    <property type="match status" value="1"/>
</dbReference>
<name>I0V468_9PSEU</name>
<dbReference type="STRING" id="882086.SacxiDRAFT_2702"/>
<reference evidence="2 3" key="1">
    <citation type="submission" date="2012-01" db="EMBL/GenBank/DDBJ databases">
        <title>Improved High-Quality Draft sequence of Saccharomonospora xinjiangensis XJ-54.</title>
        <authorList>
            <consortium name="US DOE Joint Genome Institute"/>
            <person name="Lucas S."/>
            <person name="Han J."/>
            <person name="Lapidus A."/>
            <person name="Cheng J.-F."/>
            <person name="Goodwin L."/>
            <person name="Pitluck S."/>
            <person name="Peters L."/>
            <person name="Mikhailova N."/>
            <person name="Teshima H."/>
            <person name="Detter J.C."/>
            <person name="Han C."/>
            <person name="Tapia R."/>
            <person name="Land M."/>
            <person name="Hauser L."/>
            <person name="Kyrpides N."/>
            <person name="Ivanova N."/>
            <person name="Pagani I."/>
            <person name="Brambilla E.-M."/>
            <person name="Klenk H.-P."/>
            <person name="Woyke T."/>
        </authorList>
    </citation>
    <scope>NUCLEOTIDE SEQUENCE [LARGE SCALE GENOMIC DNA]</scope>
    <source>
        <strain evidence="2 3">XJ-54</strain>
    </source>
</reference>
<evidence type="ECO:0000313" key="2">
    <source>
        <dbReference type="EMBL" id="EID54921.1"/>
    </source>
</evidence>
<proteinExistence type="predicted"/>
<dbReference type="GO" id="GO:0008967">
    <property type="term" value="F:phosphoglycolate phosphatase activity"/>
    <property type="evidence" value="ECO:0007669"/>
    <property type="project" value="TreeGrafter"/>
</dbReference>
<dbReference type="AlphaFoldDB" id="I0V468"/>
<evidence type="ECO:0000313" key="3">
    <source>
        <dbReference type="Proteomes" id="UP000004691"/>
    </source>
</evidence>
<feature type="region of interest" description="Disordered" evidence="1">
    <location>
        <begin position="212"/>
        <end position="249"/>
    </location>
</feature>
<dbReference type="EMBL" id="JH636049">
    <property type="protein sequence ID" value="EID54921.1"/>
    <property type="molecule type" value="Genomic_DNA"/>
</dbReference>
<accession>I0V468</accession>
<dbReference type="PANTHER" id="PTHR43434:SF1">
    <property type="entry name" value="PHOSPHOGLYCOLATE PHOSPHATASE"/>
    <property type="match status" value="1"/>
</dbReference>
<evidence type="ECO:0000256" key="1">
    <source>
        <dbReference type="SAM" id="MobiDB-lite"/>
    </source>
</evidence>
<dbReference type="InterPro" id="IPR023198">
    <property type="entry name" value="PGP-like_dom2"/>
</dbReference>
<dbReference type="Gene3D" id="1.10.150.240">
    <property type="entry name" value="Putative phosphatase, domain 2"/>
    <property type="match status" value="1"/>
</dbReference>
<dbReference type="Proteomes" id="UP000004691">
    <property type="component" value="Unassembled WGS sequence"/>
</dbReference>
<dbReference type="GO" id="GO:0006281">
    <property type="term" value="P:DNA repair"/>
    <property type="evidence" value="ECO:0007669"/>
    <property type="project" value="TreeGrafter"/>
</dbReference>
<gene>
    <name evidence="2" type="ORF">SacxiDRAFT_2702</name>
</gene>
<dbReference type="HOGENOM" id="CLU_045011_22_0_11"/>